<dbReference type="Proteomes" id="UP001218218">
    <property type="component" value="Unassembled WGS sequence"/>
</dbReference>
<reference evidence="3" key="1">
    <citation type="submission" date="2023-03" db="EMBL/GenBank/DDBJ databases">
        <title>Massive genome expansion in bonnet fungi (Mycena s.s.) driven by repeated elements and novel gene families across ecological guilds.</title>
        <authorList>
            <consortium name="Lawrence Berkeley National Laboratory"/>
            <person name="Harder C.B."/>
            <person name="Miyauchi S."/>
            <person name="Viragh M."/>
            <person name="Kuo A."/>
            <person name="Thoen E."/>
            <person name="Andreopoulos B."/>
            <person name="Lu D."/>
            <person name="Skrede I."/>
            <person name="Drula E."/>
            <person name="Henrissat B."/>
            <person name="Morin E."/>
            <person name="Kohler A."/>
            <person name="Barry K."/>
            <person name="LaButti K."/>
            <person name="Morin E."/>
            <person name="Salamov A."/>
            <person name="Lipzen A."/>
            <person name="Mereny Z."/>
            <person name="Hegedus B."/>
            <person name="Baldrian P."/>
            <person name="Stursova M."/>
            <person name="Weitz H."/>
            <person name="Taylor A."/>
            <person name="Grigoriev I.V."/>
            <person name="Nagy L.G."/>
            <person name="Martin F."/>
            <person name="Kauserud H."/>
        </authorList>
    </citation>
    <scope>NUCLEOTIDE SEQUENCE</scope>
    <source>
        <strain evidence="3">CBHHK002</strain>
    </source>
</reference>
<keyword evidence="4" id="KW-1185">Reference proteome</keyword>
<proteinExistence type="predicted"/>
<organism evidence="3 4">
    <name type="scientific">Mycena albidolilacea</name>
    <dbReference type="NCBI Taxonomy" id="1033008"/>
    <lineage>
        <taxon>Eukaryota</taxon>
        <taxon>Fungi</taxon>
        <taxon>Dikarya</taxon>
        <taxon>Basidiomycota</taxon>
        <taxon>Agaricomycotina</taxon>
        <taxon>Agaricomycetes</taxon>
        <taxon>Agaricomycetidae</taxon>
        <taxon>Agaricales</taxon>
        <taxon>Marasmiineae</taxon>
        <taxon>Mycenaceae</taxon>
        <taxon>Mycena</taxon>
    </lineage>
</organism>
<dbReference type="EMBL" id="JARIHO010000002">
    <property type="protein sequence ID" value="KAJ7366118.1"/>
    <property type="molecule type" value="Genomic_DNA"/>
</dbReference>
<gene>
    <name evidence="3" type="ORF">DFH08DRAFT_948169</name>
</gene>
<evidence type="ECO:0000313" key="4">
    <source>
        <dbReference type="Proteomes" id="UP001218218"/>
    </source>
</evidence>
<evidence type="ECO:0000256" key="1">
    <source>
        <dbReference type="SAM" id="MobiDB-lite"/>
    </source>
</evidence>
<sequence>MNQPLIIKAADHFLHAHKMLFSGGCISALNRLQLGIPIFLTFSPWTATSPSFIWGLFVRELFETSAAIILYGLYVNLSILAMYTLFATSGLPGELGCWRRPGFSSGLEPRDGHGVQPYKVRTESE</sequence>
<feature type="region of interest" description="Disordered" evidence="1">
    <location>
        <begin position="104"/>
        <end position="125"/>
    </location>
</feature>
<accession>A0AAD7AQH4</accession>
<name>A0AAD7AQH4_9AGAR</name>
<keyword evidence="2" id="KW-0472">Membrane</keyword>
<evidence type="ECO:0000256" key="2">
    <source>
        <dbReference type="SAM" id="Phobius"/>
    </source>
</evidence>
<keyword evidence="2" id="KW-0812">Transmembrane</keyword>
<comment type="caution">
    <text evidence="3">The sequence shown here is derived from an EMBL/GenBank/DDBJ whole genome shotgun (WGS) entry which is preliminary data.</text>
</comment>
<evidence type="ECO:0000313" key="3">
    <source>
        <dbReference type="EMBL" id="KAJ7366118.1"/>
    </source>
</evidence>
<dbReference type="AlphaFoldDB" id="A0AAD7AQH4"/>
<keyword evidence="2" id="KW-1133">Transmembrane helix</keyword>
<feature type="transmembrane region" description="Helical" evidence="2">
    <location>
        <begin position="65"/>
        <end position="86"/>
    </location>
</feature>
<protein>
    <submittedName>
        <fullName evidence="3">Uncharacterized protein</fullName>
    </submittedName>
</protein>